<reference evidence="11 12" key="1">
    <citation type="submission" date="2020-04" db="EMBL/GenBank/DDBJ databases">
        <title>Plant Genome Project.</title>
        <authorList>
            <person name="Zhang R.-G."/>
        </authorList>
    </citation>
    <scope>NUCLEOTIDE SEQUENCE [LARGE SCALE GENOMIC DNA]</scope>
    <source>
        <strain evidence="11">YNK0</strain>
        <tissue evidence="11">Leaf</tissue>
    </source>
</reference>
<organism evidence="11 12">
    <name type="scientific">Tetracentron sinense</name>
    <name type="common">Spur-leaf</name>
    <dbReference type="NCBI Taxonomy" id="13715"/>
    <lineage>
        <taxon>Eukaryota</taxon>
        <taxon>Viridiplantae</taxon>
        <taxon>Streptophyta</taxon>
        <taxon>Embryophyta</taxon>
        <taxon>Tracheophyta</taxon>
        <taxon>Spermatophyta</taxon>
        <taxon>Magnoliopsida</taxon>
        <taxon>Trochodendrales</taxon>
        <taxon>Trochodendraceae</taxon>
        <taxon>Tetracentron</taxon>
    </lineage>
</organism>
<dbReference type="InterPro" id="IPR013785">
    <property type="entry name" value="Aldolase_TIM"/>
</dbReference>
<dbReference type="GO" id="GO:0004640">
    <property type="term" value="F:phosphoribosylanthranilate isomerase activity"/>
    <property type="evidence" value="ECO:0007669"/>
    <property type="project" value="TreeGrafter"/>
</dbReference>
<dbReference type="SUPFAM" id="SSF51366">
    <property type="entry name" value="Ribulose-phoshate binding barrel"/>
    <property type="match status" value="1"/>
</dbReference>
<dbReference type="InterPro" id="IPR001468">
    <property type="entry name" value="Indole-3-GlycerolPSynthase_CS"/>
</dbReference>
<keyword evidence="12" id="KW-1185">Reference proteome</keyword>
<keyword evidence="8" id="KW-0456">Lyase</keyword>
<dbReference type="UniPathway" id="UPA00035">
    <property type="reaction ID" value="UER00043"/>
</dbReference>
<evidence type="ECO:0000259" key="10">
    <source>
        <dbReference type="Pfam" id="PF00218"/>
    </source>
</evidence>
<dbReference type="EMBL" id="JABCRI010001356">
    <property type="protein sequence ID" value="KAF8364634.1"/>
    <property type="molecule type" value="Genomic_DNA"/>
</dbReference>
<comment type="caution">
    <text evidence="11">The sequence shown here is derived from an EMBL/GenBank/DDBJ whole genome shotgun (WGS) entry which is preliminary data.</text>
</comment>
<gene>
    <name evidence="11" type="ORF">HHK36_033392</name>
</gene>
<evidence type="ECO:0000256" key="9">
    <source>
        <dbReference type="SAM" id="Phobius"/>
    </source>
</evidence>
<feature type="domain" description="Indole-3-glycerol phosphate synthase" evidence="10">
    <location>
        <begin position="95"/>
        <end position="173"/>
    </location>
</feature>
<dbReference type="OrthoDB" id="524799at2759"/>
<dbReference type="Pfam" id="PF00218">
    <property type="entry name" value="IGPS"/>
    <property type="match status" value="1"/>
</dbReference>
<dbReference type="GO" id="GO:0000162">
    <property type="term" value="P:L-tryptophan biosynthetic process"/>
    <property type="evidence" value="ECO:0007669"/>
    <property type="project" value="UniProtKB-UniPathway"/>
</dbReference>
<feature type="transmembrane region" description="Helical" evidence="9">
    <location>
        <begin position="20"/>
        <end position="41"/>
    </location>
</feature>
<evidence type="ECO:0000313" key="12">
    <source>
        <dbReference type="Proteomes" id="UP000655225"/>
    </source>
</evidence>
<evidence type="ECO:0000256" key="6">
    <source>
        <dbReference type="ARBA" id="ARBA00022822"/>
    </source>
</evidence>
<dbReference type="EC" id="4.1.1.48" evidence="3"/>
<keyword evidence="6" id="KW-0822">Tryptophan biosynthesis</keyword>
<evidence type="ECO:0000256" key="3">
    <source>
        <dbReference type="ARBA" id="ARBA00012362"/>
    </source>
</evidence>
<dbReference type="PANTHER" id="PTHR22854:SF2">
    <property type="entry name" value="INDOLE-3-GLYCEROL-PHOSPHATE SYNTHASE"/>
    <property type="match status" value="1"/>
</dbReference>
<keyword evidence="9" id="KW-0472">Membrane</keyword>
<keyword evidence="9" id="KW-1133">Transmembrane helix</keyword>
<keyword evidence="4" id="KW-0028">Amino-acid biosynthesis</keyword>
<evidence type="ECO:0000313" key="11">
    <source>
        <dbReference type="EMBL" id="KAF8364634.1"/>
    </source>
</evidence>
<evidence type="ECO:0000256" key="7">
    <source>
        <dbReference type="ARBA" id="ARBA00023141"/>
    </source>
</evidence>
<evidence type="ECO:0000256" key="1">
    <source>
        <dbReference type="ARBA" id="ARBA00001633"/>
    </source>
</evidence>
<dbReference type="GO" id="GO:0004425">
    <property type="term" value="F:indole-3-glycerol-phosphate synthase activity"/>
    <property type="evidence" value="ECO:0007669"/>
    <property type="project" value="UniProtKB-EC"/>
</dbReference>
<keyword evidence="7" id="KW-0057">Aromatic amino acid biosynthesis</keyword>
<name>A0A834Y3H3_TETSI</name>
<evidence type="ECO:0000256" key="5">
    <source>
        <dbReference type="ARBA" id="ARBA00022793"/>
    </source>
</evidence>
<evidence type="ECO:0000256" key="2">
    <source>
        <dbReference type="ARBA" id="ARBA00004696"/>
    </source>
</evidence>
<dbReference type="InterPro" id="IPR013798">
    <property type="entry name" value="Indole-3-glycerol_P_synth_dom"/>
</dbReference>
<dbReference type="AlphaFoldDB" id="A0A834Y3H3"/>
<dbReference type="InterPro" id="IPR011060">
    <property type="entry name" value="RibuloseP-bd_barrel"/>
</dbReference>
<proteinExistence type="predicted"/>
<accession>A0A834Y3H3</accession>
<evidence type="ECO:0000256" key="4">
    <source>
        <dbReference type="ARBA" id="ARBA00022605"/>
    </source>
</evidence>
<dbReference type="Gene3D" id="3.20.20.70">
    <property type="entry name" value="Aldolase class I"/>
    <property type="match status" value="2"/>
</dbReference>
<comment type="catalytic activity">
    <reaction evidence="1">
        <text>1-(2-carboxyphenylamino)-1-deoxy-D-ribulose 5-phosphate + H(+) = (1S,2R)-1-C-(indol-3-yl)glycerol 3-phosphate + CO2 + H2O</text>
        <dbReference type="Rhea" id="RHEA:23476"/>
        <dbReference type="ChEBI" id="CHEBI:15377"/>
        <dbReference type="ChEBI" id="CHEBI:15378"/>
        <dbReference type="ChEBI" id="CHEBI:16526"/>
        <dbReference type="ChEBI" id="CHEBI:58613"/>
        <dbReference type="ChEBI" id="CHEBI:58866"/>
        <dbReference type="EC" id="4.1.1.48"/>
    </reaction>
</comment>
<evidence type="ECO:0000256" key="8">
    <source>
        <dbReference type="ARBA" id="ARBA00023239"/>
    </source>
</evidence>
<keyword evidence="5" id="KW-0210">Decarboxylase</keyword>
<dbReference type="InterPro" id="IPR045186">
    <property type="entry name" value="Indole-3-glycerol_P_synth"/>
</dbReference>
<dbReference type="PANTHER" id="PTHR22854">
    <property type="entry name" value="TRYPTOPHAN BIOSYNTHESIS PROTEIN"/>
    <property type="match status" value="1"/>
</dbReference>
<protein>
    <recommendedName>
        <fullName evidence="3">indole-3-glycerol-phosphate synthase</fullName>
        <ecNumber evidence="3">4.1.1.48</ecNumber>
    </recommendedName>
</protein>
<dbReference type="PROSITE" id="PS00614">
    <property type="entry name" value="IGPS"/>
    <property type="match status" value="1"/>
</dbReference>
<keyword evidence="9" id="KW-0812">Transmembrane</keyword>
<comment type="pathway">
    <text evidence="2">Amino-acid biosynthesis; L-tryptophan biosynthesis; L-tryptophan from chorismate: step 4/5.</text>
</comment>
<sequence>MVLCTLFRYHYCLNGVAKIVAVSVFLILCRAICLAIVRHFWLGPPAPLPRLPEDQSEDLSLWLDESRICYMKPLIVGDPVVISRSKFSSLLSIAHLHKLKQKSPLIVLRKALENAPPFRNFVGALRASYVRTRLPGLIAEVKKASPSRGVLREDFDPVQIAQAYEKGGATCLSCPLLCKEFIIDALQIYYARTKGADAILLIAAVLPDLDIRYMTKICKMLGWQHLLRFVGVPSSS</sequence>
<dbReference type="Proteomes" id="UP000655225">
    <property type="component" value="Unassembled WGS sequence"/>
</dbReference>